<dbReference type="InterPro" id="IPR008971">
    <property type="entry name" value="HSP40/DnaJ_pept-bd"/>
</dbReference>
<evidence type="ECO:0000256" key="3">
    <source>
        <dbReference type="ARBA" id="ARBA00022692"/>
    </source>
</evidence>
<feature type="transmembrane region" description="Helical" evidence="8">
    <location>
        <begin position="1581"/>
        <end position="1605"/>
    </location>
</feature>
<dbReference type="InterPro" id="IPR018253">
    <property type="entry name" value="DnaJ_domain_CS"/>
</dbReference>
<feature type="transmembrane region" description="Helical" evidence="8">
    <location>
        <begin position="1893"/>
        <end position="1911"/>
    </location>
</feature>
<dbReference type="InterPro" id="IPR002939">
    <property type="entry name" value="DnaJ_C"/>
</dbReference>
<dbReference type="Gene3D" id="1.10.287.110">
    <property type="entry name" value="DnaJ domain"/>
    <property type="match status" value="1"/>
</dbReference>
<dbReference type="InterPro" id="IPR034294">
    <property type="entry name" value="Aquaporin_transptr"/>
</dbReference>
<dbReference type="PROSITE" id="PS00524">
    <property type="entry name" value="SMB_1"/>
    <property type="match status" value="1"/>
</dbReference>
<evidence type="ECO:0000256" key="1">
    <source>
        <dbReference type="ARBA" id="ARBA00004141"/>
    </source>
</evidence>
<feature type="transmembrane region" description="Helical" evidence="8">
    <location>
        <begin position="1213"/>
        <end position="1233"/>
    </location>
</feature>
<dbReference type="PRINTS" id="PR00783">
    <property type="entry name" value="MINTRINSICP"/>
</dbReference>
<dbReference type="OrthoDB" id="2015280at2759"/>
<evidence type="ECO:0000313" key="12">
    <source>
        <dbReference type="Proteomes" id="UP000186817"/>
    </source>
</evidence>
<dbReference type="GO" id="GO:0016020">
    <property type="term" value="C:membrane"/>
    <property type="evidence" value="ECO:0007669"/>
    <property type="project" value="UniProtKB-SubCell"/>
</dbReference>
<protein>
    <submittedName>
        <fullName evidence="11">Chaperone protein dnaJ 2</fullName>
    </submittedName>
</protein>
<feature type="transmembrane region" description="Helical" evidence="8">
    <location>
        <begin position="1349"/>
        <end position="1372"/>
    </location>
</feature>
<accession>A0A1Q9ETD4</accession>
<feature type="transmembrane region" description="Helical" evidence="8">
    <location>
        <begin position="1735"/>
        <end position="1756"/>
    </location>
</feature>
<evidence type="ECO:0000256" key="8">
    <source>
        <dbReference type="SAM" id="Phobius"/>
    </source>
</evidence>
<dbReference type="Pfam" id="PF00226">
    <property type="entry name" value="DnaJ"/>
    <property type="match status" value="1"/>
</dbReference>
<feature type="transmembrane region" description="Helical" evidence="8">
    <location>
        <begin position="1384"/>
        <end position="1402"/>
    </location>
</feature>
<dbReference type="Pfam" id="PF01556">
    <property type="entry name" value="DnaJ_C"/>
    <property type="match status" value="1"/>
</dbReference>
<dbReference type="Gene3D" id="1.20.1080.10">
    <property type="entry name" value="Glycerol uptake facilitator protein"/>
    <property type="match status" value="4"/>
</dbReference>
<feature type="transmembrane region" description="Helical" evidence="8">
    <location>
        <begin position="1815"/>
        <end position="1837"/>
    </location>
</feature>
<dbReference type="SUPFAM" id="SSF49493">
    <property type="entry name" value="HSP40/DnaJ peptide-binding domain"/>
    <property type="match status" value="2"/>
</dbReference>
<keyword evidence="12" id="KW-1185">Reference proteome</keyword>
<dbReference type="InterPro" id="IPR000425">
    <property type="entry name" value="MIP"/>
</dbReference>
<name>A0A1Q9ETD4_SYMMI</name>
<feature type="transmembrane region" description="Helical" evidence="8">
    <location>
        <begin position="1960"/>
        <end position="1979"/>
    </location>
</feature>
<keyword evidence="3 8" id="KW-0812">Transmembrane</keyword>
<organism evidence="11 12">
    <name type="scientific">Symbiodinium microadriaticum</name>
    <name type="common">Dinoflagellate</name>
    <name type="synonym">Zooxanthella microadriatica</name>
    <dbReference type="NCBI Taxonomy" id="2951"/>
    <lineage>
        <taxon>Eukaryota</taxon>
        <taxon>Sar</taxon>
        <taxon>Alveolata</taxon>
        <taxon>Dinophyceae</taxon>
        <taxon>Suessiales</taxon>
        <taxon>Symbiodiniaceae</taxon>
        <taxon>Symbiodinium</taxon>
    </lineage>
</organism>
<dbReference type="PROSITE" id="PS50958">
    <property type="entry name" value="SMB_2"/>
    <property type="match status" value="1"/>
</dbReference>
<dbReference type="PROSITE" id="PS00636">
    <property type="entry name" value="DNAJ_1"/>
    <property type="match status" value="1"/>
</dbReference>
<dbReference type="SMART" id="SM00201">
    <property type="entry name" value="SO"/>
    <property type="match status" value="1"/>
</dbReference>
<dbReference type="GO" id="GO:0051082">
    <property type="term" value="F:unfolded protein binding"/>
    <property type="evidence" value="ECO:0007669"/>
    <property type="project" value="InterPro"/>
</dbReference>
<keyword evidence="6" id="KW-1015">Disulfide bond</keyword>
<dbReference type="PROSITE" id="PS00221">
    <property type="entry name" value="MIP"/>
    <property type="match status" value="4"/>
</dbReference>
<evidence type="ECO:0000313" key="11">
    <source>
        <dbReference type="EMBL" id="OLQ10684.1"/>
    </source>
</evidence>
<dbReference type="InterPro" id="IPR036410">
    <property type="entry name" value="HSP_DnaJ_Cys-rich_dom_sf"/>
</dbReference>
<sequence length="2380" mass="255162">MDVEEAELQAPCYASSLEECAPYDRRFCRGKMQPLRFDSDGLREGAWTHCHLDVKVGTVKFWLREQFARHLDFMLFLYRSRTEEDSLPFLGSSSQSFCPDGPPPFGPWMFFLPGGIPPGAFGKGGGKGGVDDEDDAEEPSDGREVDNSRFYDLLGVDKGASSTDIKKAYHKMAKTHHPDKGGDPDAFKELQRAFEVLSDPEKRQTYDRFGEEGLDEDKSPGGQDFFSQLFGGRAPGRGRGQRPRTKDVVQPIWVTLEELYTGVTRPVPIVRKVIDESAEVRRCDACDGRGHLAEVIRLGPMVQQVQKLCSHCRGAGSAAKLKTHREVLQVFVDKGTPEGHKITVHGKADEAPGAEPGDVVVVVRLQEHGRFLRKEADLYMQVELSLAQALTGFRIVVSHLDGRKLVVRSKPGEVRQVLPRCQTPPSRMPLPLSIRVAKNTEAMPAAALGCLRGRSALRCALPALFVWTGAAYRGSCAGHCGSWNEDCWCNDFCQAHGNCCSDYAVECGEKPAKCEKCGRYTCDEWIEWDAGKYTCESLAHDWGCACAGCKCKGKAQMTLNLFSEQKHPEARCLDGSIAGYYIRSGNEKDKFLVFLEGGGWCYDQNCKEPTPDGTLKDCWKRSSGNLGSSKRWPTIKPQEYLTGILSEDVKENPVFSNWTVVFVPYCDGASFTGNSVVDGLHFKGEPILKAVLTELESKEGILDASRVVLSGGSAGASAVYFHADYIAKRLKGGACSRSETLQKRMLSMLGAAGPDDNADETCRQMEVLALPDAGFFLDVPDHEGVRCWPNQMIGLFNVSGGYSSLHAGCLDKYKSEPWRCLFPEYFADLMETRLFILNSLYDSSEITYSLGLDCCPGDCPYWKRACTPSEMQLYEKLRLGHLEAWKDVVRRPGNGVWAIACIDHTLGWGRWTDTDWEVPGSSGHTMAAAVQRWLDWPAGNDPPSLVFEDLVSWPDNRPCSGQRHRSLATATTTASAAAQDSSFLWPWAAAASVVAGSGFLLVRRPRKVREPETVLRPGPGGLILRGVRGGGMPIFQDPFNFGNLFLAITLRFPEELTQSTAKQLQVLLGPEESPEPEDLDEEMKEPVTKLPEMMGTCGKCWSWCLPSVKELYHKGCPFCGSGLRASSLKTYSVAVSPHRVLIDMKSLAQVLAPVLLCIASCCAVTPSALCEDLDATANEVSLLQTGKLGLVQTLASQTSKQVQSNFAEAASKVGLGVPVSVILGSCIAIFILGKTAASVKEYAAYAAEFAGTFALVFTVGCCVATGSAVWNATAIACVLMVMVYATGPISGGHLNPAVTLALALADKFDWEQVPVYCATQIVAGIAAGSCTASLLSAPEPLAPAGDFTWSYACIVETIYTFMLCFVVLNCAASIRNNEAKDGNQFFGLAIGFVIIAGGYAGGDVSGACFNPAVAFGVDFSSKAGLGWSFAWVGFEMVGAALAALAFRVVRPEDYGGDSSSLSPYEPPLYVKLVSEFLGVFMLVLTVGLNVVLGSASTAWSAAAALMCMIYSLGDVSGAHFNPAVSLAVCLRGKCSVPDLLTYIPVQLLAGATAGAIVSMFHQRSSGKDVSHFLEPGKDHTLAQAGVAEMIFTFVLCYVVLATATIAKPESQRTKQNFYFGLAIGSCVTAGGIASGAISGGELNPAVSTGLAMASSMFSPEGASIAEGSTWGNLLRFSAYELAGGLLAALLFQVTHPKELGKSGMWISCFAAEFLGTFVLVFTVVCNVLAGDPNWSPTSIACSLMVMIYATGGVSGGHLNPAVTFAVTLVTNDWSGKFLGYWLSQVLGGVAAGFAACSLHTQVANIEAKAPYQTSHALMAELIYTFMLAFTVLSVAVSKRNNSSKDGNNFYALAIAWTIIAGGYAVGGVSGAAFNPAVAIGLDISSYSAGVGMGFLWALFELLGGGLAAAIFRLLRPEESLEGPELESYEPSILVKLLSEFLGVFMLVLTVGLNLVNGSPATAWSAAAALMCMIYCLGDISGAHLNPAVTMAVVASGRKLCCGLTGVAYAATQYLAGAAAGLVYSVFHAAGPKADTYVGLAPGKGFSLAQAGFTELAATMLLAYIVLSCATVPPAGGNTKTKNSFYFALAIGSCVTVGGFAIGAVSGGELNPAVALGISTASTMHHPDGMESESFSNFVRLGIFEVSAGLAAAAAFKADVEEAVAEDLDPIESAKQSRKATTQAYDEDEDAHPHGIECKHQCLLLPLENFSPFRAVYSLLVRAVQVRRVFGFEKNSLEAFCKDRLVRSTASLHRLPEKGDPQNPGARAEVMRWSYRATKEDIKDFKGQESDSVMLAEGTPLEKIFQLFVSSGIKNWGQATHPDNLDFWLTEEGGCARTAELLLALEVLNFYRWICRALSEHGEGHVLASLGAQAQKECDSE</sequence>
<evidence type="ECO:0000259" key="10">
    <source>
        <dbReference type="PROSITE" id="PS50958"/>
    </source>
</evidence>
<evidence type="ECO:0000259" key="9">
    <source>
        <dbReference type="PROSITE" id="PS50076"/>
    </source>
</evidence>
<dbReference type="Proteomes" id="UP000186817">
    <property type="component" value="Unassembled WGS sequence"/>
</dbReference>
<comment type="caution">
    <text evidence="11">The sequence shown here is derived from an EMBL/GenBank/DDBJ whole genome shotgun (WGS) entry which is preliminary data.</text>
</comment>
<dbReference type="GO" id="GO:0006457">
    <property type="term" value="P:protein folding"/>
    <property type="evidence" value="ECO:0007669"/>
    <property type="project" value="InterPro"/>
</dbReference>
<gene>
    <name evidence="11" type="primary">ATJ2</name>
    <name evidence="11" type="ORF">AK812_SmicGene5590</name>
</gene>
<dbReference type="Pfam" id="PF03283">
    <property type="entry name" value="PAE"/>
    <property type="match status" value="2"/>
</dbReference>
<feature type="region of interest" description="Disordered" evidence="7">
    <location>
        <begin position="121"/>
        <end position="147"/>
    </location>
</feature>
<feature type="transmembrane region" description="Helical" evidence="8">
    <location>
        <begin position="1315"/>
        <end position="1337"/>
    </location>
</feature>
<dbReference type="EMBL" id="LSRX01000074">
    <property type="protein sequence ID" value="OLQ10684.1"/>
    <property type="molecule type" value="Genomic_DNA"/>
</dbReference>
<dbReference type="Gene3D" id="2.60.260.20">
    <property type="entry name" value="Urease metallochaperone UreE, N-terminal domain"/>
    <property type="match status" value="2"/>
</dbReference>
<dbReference type="Gene3D" id="2.10.230.10">
    <property type="entry name" value="Heat shock protein DnaJ, cysteine-rich domain"/>
    <property type="match status" value="1"/>
</dbReference>
<feature type="transmembrane region" description="Helical" evidence="8">
    <location>
        <begin position="1245"/>
        <end position="1266"/>
    </location>
</feature>
<feature type="transmembrane region" description="Helical" evidence="8">
    <location>
        <begin position="1676"/>
        <end position="1693"/>
    </location>
</feature>
<dbReference type="InterPro" id="IPR001212">
    <property type="entry name" value="Somatomedin_B_dom"/>
</dbReference>
<dbReference type="PANTHER" id="PTHR45724:SF13">
    <property type="entry name" value="AQUAPORIN NIP1-1-RELATED"/>
    <property type="match status" value="1"/>
</dbReference>
<feature type="transmembrane region" description="Helical" evidence="8">
    <location>
        <begin position="2083"/>
        <end position="2104"/>
    </location>
</feature>
<dbReference type="Pfam" id="PF00230">
    <property type="entry name" value="MIP"/>
    <property type="match status" value="4"/>
</dbReference>
<feature type="transmembrane region" description="Helical" evidence="8">
    <location>
        <begin position="1617"/>
        <end position="1637"/>
    </location>
</feature>
<proteinExistence type="predicted"/>
<dbReference type="GO" id="GO:0015267">
    <property type="term" value="F:channel activity"/>
    <property type="evidence" value="ECO:0007669"/>
    <property type="project" value="InterPro"/>
</dbReference>
<feature type="transmembrane region" description="Helical" evidence="8">
    <location>
        <begin position="2046"/>
        <end position="2071"/>
    </location>
</feature>
<reference evidence="11 12" key="1">
    <citation type="submission" date="2016-02" db="EMBL/GenBank/DDBJ databases">
        <title>Genome analysis of coral dinoflagellate symbionts highlights evolutionary adaptations to a symbiotic lifestyle.</title>
        <authorList>
            <person name="Aranda M."/>
            <person name="Li Y."/>
            <person name="Liew Y.J."/>
            <person name="Baumgarten S."/>
            <person name="Simakov O."/>
            <person name="Wilson M."/>
            <person name="Piel J."/>
            <person name="Ashoor H."/>
            <person name="Bougouffa S."/>
            <person name="Bajic V.B."/>
            <person name="Ryu T."/>
            <person name="Ravasi T."/>
            <person name="Bayer T."/>
            <person name="Micklem G."/>
            <person name="Kim H."/>
            <person name="Bhak J."/>
            <person name="Lajeunesse T.C."/>
            <person name="Voolstra C.R."/>
        </authorList>
    </citation>
    <scope>NUCLEOTIDE SEQUENCE [LARGE SCALE GENOMIC DNA]</scope>
    <source>
        <strain evidence="11 12">CCMP2467</strain>
    </source>
</reference>
<feature type="transmembrane region" description="Helical" evidence="8">
    <location>
        <begin position="1469"/>
        <end position="1492"/>
    </location>
</feature>
<dbReference type="SUPFAM" id="SSF57938">
    <property type="entry name" value="DnaJ/Hsp40 cysteine-rich domain"/>
    <property type="match status" value="1"/>
</dbReference>
<evidence type="ECO:0000256" key="4">
    <source>
        <dbReference type="ARBA" id="ARBA00022989"/>
    </source>
</evidence>
<evidence type="ECO:0000256" key="7">
    <source>
        <dbReference type="SAM" id="MobiDB-lite"/>
    </source>
</evidence>
<dbReference type="InterPro" id="IPR023271">
    <property type="entry name" value="Aquaporin-like"/>
</dbReference>
<feature type="transmembrane region" description="Helical" evidence="8">
    <location>
        <begin position="1429"/>
        <end position="1449"/>
    </location>
</feature>
<dbReference type="CDD" id="cd06257">
    <property type="entry name" value="DnaJ"/>
    <property type="match status" value="1"/>
</dbReference>
<feature type="transmembrane region" description="Helical" evidence="8">
    <location>
        <begin position="1272"/>
        <end position="1294"/>
    </location>
</feature>
<dbReference type="PROSITE" id="PS50076">
    <property type="entry name" value="DNAJ_2"/>
    <property type="match status" value="1"/>
</dbReference>
<dbReference type="SUPFAM" id="SSF46565">
    <property type="entry name" value="Chaperone J-domain"/>
    <property type="match status" value="1"/>
</dbReference>
<feature type="transmembrane region" description="Helical" evidence="8">
    <location>
        <begin position="1539"/>
        <end position="1561"/>
    </location>
</feature>
<keyword evidence="4 8" id="KW-1133">Transmembrane helix</keyword>
<feature type="transmembrane region" description="Helical" evidence="8">
    <location>
        <begin position="1932"/>
        <end position="1954"/>
    </location>
</feature>
<dbReference type="GO" id="GO:0016787">
    <property type="term" value="F:hydrolase activity"/>
    <property type="evidence" value="ECO:0007669"/>
    <property type="project" value="InterPro"/>
</dbReference>
<feature type="transmembrane region" description="Helical" evidence="8">
    <location>
        <begin position="1999"/>
        <end position="2026"/>
    </location>
</feature>
<feature type="transmembrane region" description="Helical" evidence="8">
    <location>
        <begin position="1705"/>
        <end position="1729"/>
    </location>
</feature>
<comment type="subcellular location">
    <subcellularLocation>
        <location evidence="1">Membrane</location>
        <topology evidence="1">Multi-pass membrane protein</topology>
    </subcellularLocation>
</comment>
<feature type="domain" description="SMB" evidence="10">
    <location>
        <begin position="472"/>
        <end position="511"/>
    </location>
</feature>
<dbReference type="PRINTS" id="PR00625">
    <property type="entry name" value="JDOMAIN"/>
</dbReference>
<dbReference type="InterPro" id="IPR022357">
    <property type="entry name" value="MIP_CS"/>
</dbReference>
<feature type="transmembrane region" description="Helical" evidence="8">
    <location>
        <begin position="1849"/>
        <end position="1873"/>
    </location>
</feature>
<feature type="transmembrane region" description="Helical" evidence="8">
    <location>
        <begin position="1777"/>
        <end position="1795"/>
    </location>
</feature>
<dbReference type="InterPro" id="IPR036869">
    <property type="entry name" value="J_dom_sf"/>
</dbReference>
<keyword evidence="5 8" id="KW-0472">Membrane</keyword>
<feature type="domain" description="J" evidence="9">
    <location>
        <begin position="149"/>
        <end position="210"/>
    </location>
</feature>
<evidence type="ECO:0000256" key="2">
    <source>
        <dbReference type="ARBA" id="ARBA00022448"/>
    </source>
</evidence>
<evidence type="ECO:0000256" key="6">
    <source>
        <dbReference type="ARBA" id="ARBA00023157"/>
    </source>
</evidence>
<dbReference type="CDD" id="cd10747">
    <property type="entry name" value="DnaJ_C"/>
    <property type="match status" value="1"/>
</dbReference>
<dbReference type="PANTHER" id="PTHR45724">
    <property type="entry name" value="AQUAPORIN NIP2-1"/>
    <property type="match status" value="1"/>
</dbReference>
<dbReference type="SUPFAM" id="SSF81338">
    <property type="entry name" value="Aquaporin-like"/>
    <property type="match status" value="4"/>
</dbReference>
<dbReference type="InterPro" id="IPR004963">
    <property type="entry name" value="PAE/NOTUM"/>
</dbReference>
<dbReference type="SMART" id="SM00271">
    <property type="entry name" value="DnaJ"/>
    <property type="match status" value="1"/>
</dbReference>
<dbReference type="InterPro" id="IPR001623">
    <property type="entry name" value="DnaJ_domain"/>
</dbReference>
<evidence type="ECO:0000256" key="5">
    <source>
        <dbReference type="ARBA" id="ARBA00023136"/>
    </source>
</evidence>
<keyword evidence="2" id="KW-0813">Transport</keyword>